<dbReference type="Proteomes" id="UP000005268">
    <property type="component" value="Chromosome"/>
</dbReference>
<dbReference type="HOGENOM" id="CLU_450465_0_0_6"/>
<dbReference type="InterPro" id="IPR027417">
    <property type="entry name" value="P-loop_NTPase"/>
</dbReference>
<evidence type="ECO:0000313" key="4">
    <source>
        <dbReference type="EMBL" id="AFK72407.1"/>
    </source>
</evidence>
<protein>
    <submittedName>
        <fullName evidence="4">ABC-type phosphate transport system, ATPase component</fullName>
    </submittedName>
</protein>
<gene>
    <name evidence="4" type="ORF">YSA_10399</name>
</gene>
<dbReference type="SUPFAM" id="SSF52540">
    <property type="entry name" value="P-loop containing nucleoside triphosphate hydrolases"/>
    <property type="match status" value="1"/>
</dbReference>
<dbReference type="InterPro" id="IPR017871">
    <property type="entry name" value="ABC_transporter-like_CS"/>
</dbReference>
<dbReference type="PANTHER" id="PTHR43581:SF2">
    <property type="entry name" value="EXCINUCLEASE ATPASE SUBUNIT"/>
    <property type="match status" value="1"/>
</dbReference>
<evidence type="ECO:0000256" key="1">
    <source>
        <dbReference type="ARBA" id="ARBA00022741"/>
    </source>
</evidence>
<dbReference type="RefSeq" id="WP_014756586.1">
    <property type="nucleotide sequence ID" value="NC_017986.1"/>
</dbReference>
<dbReference type="KEGG" id="ppi:YSA_10399"/>
<evidence type="ECO:0000256" key="2">
    <source>
        <dbReference type="ARBA" id="ARBA00022840"/>
    </source>
</evidence>
<dbReference type="AlphaFoldDB" id="I3V3T6"/>
<sequence length="653" mass="74152">MKYNCPADWVFVAKDELQWSEVTVIFRSKNPHKGFFLKNEFRLDSEVAVLTGRNGAGKTRFLEAVSNSIEVLDGERVVSPGKIRFVSSGAMQGTIRNSYSHEDSRIQIGEIFAALKSNLDFYASPLDSERYMESVRGFGSYSSQHLHMIFSTIARKLGKSVRELTKDEIQLYFESPAQAWDVLDIGRLCNEYLRRKRQNSYAMWLAEAHGRAGIYLDAKAFDKAFGEPPWILYDNVLQEIFDGKISLRSPEDELADDVYLPVLIETATGEALSPEALSSGEKNLLWLASTIFNLRFGVDSLQGVPEVILLDEPDAFLHPKMVVKFYSVIQRIAELFSCKVIFTTHSPTTVALAPDDSVYRVTPTDVERVEKDDAISDLLEGVTQISLSSRNRREVFVENKSDANVYRYIFDKIKSKFSKVDPKISLTFFSAGAKMPAGQIEQKLNQFVLGISPKDVQRFIEELNGVGDCGQVVAMVDSLTQAGNVTVRGVIDWDLKNKPRENVVVSGFNIFYTIENIMLNPLYVFRLLYSHSPDKYSLLKYCGRDVSLRDWMDDLELLQASVDFFLEDFLGRPNNKGAPVEFLGGHVIHLDSEYLLCDGHDLMCRVLDRYRELNAWANKDGKLLFELVKIMVDDFGWKHVPRCFDETFSALQR</sequence>
<dbReference type="InterPro" id="IPR051396">
    <property type="entry name" value="Bact_Antivir_Def_Nuclease"/>
</dbReference>
<proteinExistence type="predicted"/>
<dbReference type="GO" id="GO:0016887">
    <property type="term" value="F:ATP hydrolysis activity"/>
    <property type="evidence" value="ECO:0007669"/>
    <property type="project" value="InterPro"/>
</dbReference>
<keyword evidence="1" id="KW-0547">Nucleotide-binding</keyword>
<keyword evidence="2" id="KW-0067">ATP-binding</keyword>
<dbReference type="EMBL" id="CP003588">
    <property type="protein sequence ID" value="AFK72407.1"/>
    <property type="molecule type" value="Genomic_DNA"/>
</dbReference>
<dbReference type="PANTHER" id="PTHR43581">
    <property type="entry name" value="ATP/GTP PHOSPHATASE"/>
    <property type="match status" value="1"/>
</dbReference>
<dbReference type="GO" id="GO:0005524">
    <property type="term" value="F:ATP binding"/>
    <property type="evidence" value="ECO:0007669"/>
    <property type="project" value="UniProtKB-KW"/>
</dbReference>
<feature type="domain" description="ATPase AAA-type core" evidence="3">
    <location>
        <begin position="47"/>
        <end position="350"/>
    </location>
</feature>
<evidence type="ECO:0000313" key="5">
    <source>
        <dbReference type="Proteomes" id="UP000005268"/>
    </source>
</evidence>
<accession>I3V3T6</accession>
<organism evidence="4 5">
    <name type="scientific">Pseudomonas putida ND6</name>
    <dbReference type="NCBI Taxonomy" id="231023"/>
    <lineage>
        <taxon>Bacteria</taxon>
        <taxon>Pseudomonadati</taxon>
        <taxon>Pseudomonadota</taxon>
        <taxon>Gammaproteobacteria</taxon>
        <taxon>Pseudomonadales</taxon>
        <taxon>Pseudomonadaceae</taxon>
        <taxon>Pseudomonas</taxon>
    </lineage>
</organism>
<dbReference type="Gene3D" id="3.40.50.300">
    <property type="entry name" value="P-loop containing nucleotide triphosphate hydrolases"/>
    <property type="match status" value="1"/>
</dbReference>
<dbReference type="Pfam" id="PF13304">
    <property type="entry name" value="AAA_21"/>
    <property type="match status" value="1"/>
</dbReference>
<name>I3V3T6_PSEPU</name>
<reference evidence="4 5" key="1">
    <citation type="journal article" date="2012" name="J. Bacteriol.">
        <title>Complete Genome Sequence of the Naphthalene-Degrading Pseudomonas putida Strain ND6.</title>
        <authorList>
            <person name="Li S."/>
            <person name="Zhao H."/>
            <person name="Li Y."/>
            <person name="Niu S."/>
            <person name="Cai B."/>
        </authorList>
    </citation>
    <scope>NUCLEOTIDE SEQUENCE [LARGE SCALE GENOMIC DNA]</scope>
    <source>
        <strain evidence="4 5">ND6</strain>
    </source>
</reference>
<dbReference type="PATRIC" id="fig|231023.4.peg.4996"/>
<evidence type="ECO:0000259" key="3">
    <source>
        <dbReference type="Pfam" id="PF13304"/>
    </source>
</evidence>
<dbReference type="PROSITE" id="PS00211">
    <property type="entry name" value="ABC_TRANSPORTER_1"/>
    <property type="match status" value="1"/>
</dbReference>
<dbReference type="InterPro" id="IPR003959">
    <property type="entry name" value="ATPase_AAA_core"/>
</dbReference>